<dbReference type="EMBL" id="SRYR01000001">
    <property type="protein sequence ID" value="TGY44460.1"/>
    <property type="molecule type" value="Genomic_DNA"/>
</dbReference>
<dbReference type="OrthoDB" id="1827335at2"/>
<reference evidence="1 2" key="1">
    <citation type="submission" date="2019-04" db="EMBL/GenBank/DDBJ databases">
        <title>Microbes associate with the intestines of laboratory mice.</title>
        <authorList>
            <person name="Navarre W."/>
            <person name="Wong E."/>
            <person name="Huang K."/>
            <person name="Tropini C."/>
            <person name="Ng K."/>
            <person name="Yu B."/>
        </authorList>
    </citation>
    <scope>NUCLEOTIDE SEQUENCE [LARGE SCALE GENOMIC DNA]</scope>
    <source>
        <strain evidence="1 2">NM50_B9-20</strain>
    </source>
</reference>
<name>A0A4V3RLP1_9CLOT</name>
<proteinExistence type="predicted"/>
<comment type="caution">
    <text evidence="1">The sequence shown here is derived from an EMBL/GenBank/DDBJ whole genome shotgun (WGS) entry which is preliminary data.</text>
</comment>
<dbReference type="RefSeq" id="WP_136005651.1">
    <property type="nucleotide sequence ID" value="NZ_SRYR01000001.1"/>
</dbReference>
<dbReference type="AlphaFoldDB" id="A0A4V3RLP1"/>
<evidence type="ECO:0000313" key="1">
    <source>
        <dbReference type="EMBL" id="TGY44460.1"/>
    </source>
</evidence>
<evidence type="ECO:0008006" key="3">
    <source>
        <dbReference type="Google" id="ProtNLM"/>
    </source>
</evidence>
<keyword evidence="2" id="KW-1185">Reference proteome</keyword>
<organism evidence="1 2">
    <name type="scientific">Clostridium sartagoforme</name>
    <dbReference type="NCBI Taxonomy" id="84031"/>
    <lineage>
        <taxon>Bacteria</taxon>
        <taxon>Bacillati</taxon>
        <taxon>Bacillota</taxon>
        <taxon>Clostridia</taxon>
        <taxon>Eubacteriales</taxon>
        <taxon>Clostridiaceae</taxon>
        <taxon>Clostridium</taxon>
    </lineage>
</organism>
<protein>
    <recommendedName>
        <fullName evidence="3">Lipoprotein</fullName>
    </recommendedName>
</protein>
<accession>A0A4V3RLP1</accession>
<gene>
    <name evidence="1" type="ORF">E5347_06510</name>
</gene>
<dbReference type="Proteomes" id="UP000306888">
    <property type="component" value="Unassembled WGS sequence"/>
</dbReference>
<sequence length="149" mass="16773">MRRIFYALISLTILLFVGCNRTPKASIPDLKISTNGSDILVSKGSYEWSNNVGLFTKETINADSESPEQIAETIDGNEVNPQSELTLDFSEKPNNVKVIAWGDSKDTTYTYTDDKIIVPNEKGIYIYEVFGEWNQGYVSYTIKIIVTNE</sequence>
<dbReference type="PROSITE" id="PS51257">
    <property type="entry name" value="PROKAR_LIPOPROTEIN"/>
    <property type="match status" value="1"/>
</dbReference>
<evidence type="ECO:0000313" key="2">
    <source>
        <dbReference type="Proteomes" id="UP000306888"/>
    </source>
</evidence>